<sequence length="154" mass="16602">MLKGGADRKEQTMRAPTIIAALAILLGAPAISLAQPGGQGAVELSDGTTISQHPSLPKLSLTNAKREQIRKTVLTEHNEIQFRLKSTQPAKDFTPAVGATLPKGVKAQGLPAQVLAQLPELRDYMYVKMKDQVLIVDGMTNKIVDMFSETQPLS</sequence>
<gene>
    <name evidence="1" type="ORF">XH94_31825</name>
</gene>
<dbReference type="Pfam" id="PF06823">
    <property type="entry name" value="DUF1236"/>
    <property type="match status" value="1"/>
</dbReference>
<organism evidence="1 2">
    <name type="scientific">Bradyrhizobium zhanjiangense</name>
    <dbReference type="NCBI Taxonomy" id="1325107"/>
    <lineage>
        <taxon>Bacteria</taxon>
        <taxon>Pseudomonadati</taxon>
        <taxon>Pseudomonadota</taxon>
        <taxon>Alphaproteobacteria</taxon>
        <taxon>Hyphomicrobiales</taxon>
        <taxon>Nitrobacteraceae</taxon>
        <taxon>Bradyrhizobium</taxon>
    </lineage>
</organism>
<proteinExistence type="predicted"/>
<evidence type="ECO:0000313" key="1">
    <source>
        <dbReference type="EMBL" id="RXH32591.1"/>
    </source>
</evidence>
<comment type="caution">
    <text evidence="1">The sequence shown here is derived from an EMBL/GenBank/DDBJ whole genome shotgun (WGS) entry which is preliminary data.</text>
</comment>
<reference evidence="1 2" key="1">
    <citation type="submission" date="2015-04" db="EMBL/GenBank/DDBJ databases">
        <title>Comparative genomics of rhizobia nodulating Arachis hypogaea in China.</title>
        <authorList>
            <person name="Li Y."/>
        </authorList>
    </citation>
    <scope>NUCLEOTIDE SEQUENCE [LARGE SCALE GENOMIC DNA]</scope>
    <source>
        <strain evidence="1 2">CCBAU 51787</strain>
    </source>
</reference>
<dbReference type="Proteomes" id="UP000290565">
    <property type="component" value="Unassembled WGS sequence"/>
</dbReference>
<protein>
    <recommendedName>
        <fullName evidence="3">DUF1236 domain-containing protein</fullName>
    </recommendedName>
</protein>
<dbReference type="EMBL" id="LBJM01000088">
    <property type="protein sequence ID" value="RXH32591.1"/>
    <property type="molecule type" value="Genomic_DNA"/>
</dbReference>
<evidence type="ECO:0000313" key="2">
    <source>
        <dbReference type="Proteomes" id="UP000290565"/>
    </source>
</evidence>
<dbReference type="InterPro" id="IPR009642">
    <property type="entry name" value="DUF1236"/>
</dbReference>
<name>A0A4Q0SCA0_9BRAD</name>
<accession>A0A4Q0SCA0</accession>
<evidence type="ECO:0008006" key="3">
    <source>
        <dbReference type="Google" id="ProtNLM"/>
    </source>
</evidence>
<dbReference type="Gene3D" id="3.10.450.160">
    <property type="entry name" value="inner membrane protein cigr"/>
    <property type="match status" value="1"/>
</dbReference>
<dbReference type="AlphaFoldDB" id="A0A4Q0SCA0"/>